<keyword evidence="1" id="KW-1133">Transmembrane helix</keyword>
<gene>
    <name evidence="2" type="ORF">SNTW_10740</name>
</gene>
<organism evidence="2 3">
    <name type="scientific">Helicobacter suis</name>
    <dbReference type="NCBI Taxonomy" id="104628"/>
    <lineage>
        <taxon>Bacteria</taxon>
        <taxon>Pseudomonadati</taxon>
        <taxon>Campylobacterota</taxon>
        <taxon>Epsilonproteobacteria</taxon>
        <taxon>Campylobacterales</taxon>
        <taxon>Helicobacteraceae</taxon>
        <taxon>Helicobacter</taxon>
    </lineage>
</organism>
<keyword evidence="1" id="KW-0472">Membrane</keyword>
<evidence type="ECO:0000313" key="3">
    <source>
        <dbReference type="Proteomes" id="UP000317935"/>
    </source>
</evidence>
<sequence>MCQIYTDIEEREKASALKRALRGYQTKHSCSLTTNKSHHETTIYRLDELVIKRARHTVFFILANWYAFEGLHSFNDAYIFSHSIILGLQQGASVLDLKFEVYCTALLALTPLIATLYLLLPKTAQKTHGYAKWAGVKDIECFKIYSKEGFLRPSIL</sequence>
<proteinExistence type="predicted"/>
<name>A0A6J4CY74_9HELI</name>
<keyword evidence="1" id="KW-0812">Transmembrane</keyword>
<accession>A0A6J4CY74</accession>
<protein>
    <submittedName>
        <fullName evidence="2">Uncharacterized protein</fullName>
    </submittedName>
</protein>
<dbReference type="Proteomes" id="UP000317935">
    <property type="component" value="Chromosome"/>
</dbReference>
<reference evidence="2 3" key="1">
    <citation type="submission" date="2019-06" db="EMBL/GenBank/DDBJ databases">
        <title>Complete genome sequence of Helicobacter suis SNTW101c.</title>
        <authorList>
            <person name="Rimbara E."/>
            <person name="Suzuki M."/>
            <person name="Matsui H."/>
            <person name="Nakamura M."/>
            <person name="Mori S."/>
            <person name="Shibayama K."/>
        </authorList>
    </citation>
    <scope>NUCLEOTIDE SEQUENCE [LARGE SCALE GENOMIC DNA]</scope>
    <source>
        <strain evidence="2 3">SNTW101c</strain>
    </source>
</reference>
<evidence type="ECO:0000313" key="2">
    <source>
        <dbReference type="EMBL" id="BCD70429.1"/>
    </source>
</evidence>
<dbReference type="EMBL" id="AP019774">
    <property type="protein sequence ID" value="BCD70429.1"/>
    <property type="molecule type" value="Genomic_DNA"/>
</dbReference>
<feature type="transmembrane region" description="Helical" evidence="1">
    <location>
        <begin position="99"/>
        <end position="120"/>
    </location>
</feature>
<dbReference type="AlphaFoldDB" id="A0A6J4CY74"/>
<evidence type="ECO:0000256" key="1">
    <source>
        <dbReference type="SAM" id="Phobius"/>
    </source>
</evidence>